<evidence type="ECO:0000313" key="11">
    <source>
        <dbReference type="Proteomes" id="UP000070544"/>
    </source>
</evidence>
<gene>
    <name evidence="10" type="ORF">M427DRAFT_271300</name>
</gene>
<evidence type="ECO:0000256" key="4">
    <source>
        <dbReference type="ARBA" id="ARBA00022692"/>
    </source>
</evidence>
<feature type="transmembrane region" description="Helical" evidence="8">
    <location>
        <begin position="574"/>
        <end position="592"/>
    </location>
</feature>
<dbReference type="Proteomes" id="UP000070544">
    <property type="component" value="Unassembled WGS sequence"/>
</dbReference>
<dbReference type="PANTHER" id="PTHR13533">
    <property type="entry name" value="N-ACETYLNEURAMINATE 9-O-ACETYLTRANSFERASE"/>
    <property type="match status" value="1"/>
</dbReference>
<feature type="transmembrane region" description="Helical" evidence="8">
    <location>
        <begin position="623"/>
        <end position="641"/>
    </location>
</feature>
<protein>
    <submittedName>
        <fullName evidence="10">Cas1p-domain-containing protein</fullName>
    </submittedName>
</protein>
<dbReference type="AlphaFoldDB" id="A0A139AXN5"/>
<dbReference type="EMBL" id="KQ965732">
    <property type="protein sequence ID" value="KXS21479.1"/>
    <property type="molecule type" value="Genomic_DNA"/>
</dbReference>
<evidence type="ECO:0000256" key="1">
    <source>
        <dbReference type="ARBA" id="ARBA00004141"/>
    </source>
</evidence>
<dbReference type="OrthoDB" id="1932925at2759"/>
<feature type="transmembrane region" description="Helical" evidence="8">
    <location>
        <begin position="400"/>
        <end position="417"/>
    </location>
</feature>
<feature type="transmembrane region" description="Helical" evidence="8">
    <location>
        <begin position="795"/>
        <end position="811"/>
    </location>
</feature>
<dbReference type="InterPro" id="IPR012419">
    <property type="entry name" value="Cas1_AcylTrans_dom"/>
</dbReference>
<feature type="transmembrane region" description="Helical" evidence="8">
    <location>
        <begin position="360"/>
        <end position="380"/>
    </location>
</feature>
<evidence type="ECO:0000313" key="10">
    <source>
        <dbReference type="EMBL" id="KXS21479.1"/>
    </source>
</evidence>
<evidence type="ECO:0000256" key="2">
    <source>
        <dbReference type="ARBA" id="ARBA00010666"/>
    </source>
</evidence>
<evidence type="ECO:0000256" key="7">
    <source>
        <dbReference type="ARBA" id="ARBA00023180"/>
    </source>
</evidence>
<feature type="transmembrane region" description="Helical" evidence="8">
    <location>
        <begin position="522"/>
        <end position="540"/>
    </location>
</feature>
<sequence length="816" mass="92021">MSRSQHDDLLNDSAYTLVDVPTDRGETKSQEAVRHHLVPSKAFDWWRWTVVCAIFIGGLGWLLDGSLYDENGANVSRCDSMMRDGRWLGNLTHSHAFWQTSGCFPTHYRSADILDCFQGQKVVFAGDSTARAVFERFVARIGIELPAIPRHSDVSLKTPDGGITLETLWDPYLNSSLWDYSRKETEKGAMLFLKAGYWDLKNSGDQALQRWSGEVKKLADYVSQNGVQNLATEYMVMSFLHPVLPHLLSPSRHAITPAGVEDFNDAIIENFAPNGLRQNAPENAVTSSMQLNNVLLPFSVLKMYSEAAELTSDGLHYDAHVQDAELDVILNRVCNPKLKQTPPFRTTCCAKCPLIGWKQATWMAILTLVGPTVWLLVRVTSHLSPEHTSQSFRISRNSPAASFVILGLAVVACYLSDRSTLFVKERKEFSLTSFCACLVAFAIAGWATATKGKDDSFLNRDQTEEWKGWMQLVILLYHYTGASSVPGVYQAVRVLVGSYLFMTGYGHFSYFYKTADYSLHRFLSVLLRLNLLPLLVVPAMESSYLAYYFSPLVSLWFIVVWLTMGVFSHWNGRPHLLALKMVLFAALFWWAVHKQEIIDSAVYLFAAVTGCKRFDIKDFKFRLILDFLATWAGMLCSWAYLKGASLAQLSQYCVQISPSAKRIIALVGFSLAMFGYALFSYSVPNKFEYNRYHPVVSLPPILAFIWLRNSSANLRQTHSTFFRFIGRCSLETFILQFHVWMAMDTKGILVLVPNPAVNTFVTTIIFIWASDVVAKATTTAVGWMTGGRSDVRRQCVVLLAFVLFLVFWNRVPVNIS</sequence>
<dbReference type="GO" id="GO:0005794">
    <property type="term" value="C:Golgi apparatus"/>
    <property type="evidence" value="ECO:0007669"/>
    <property type="project" value="UniProtKB-ARBA"/>
</dbReference>
<dbReference type="Pfam" id="PF07779">
    <property type="entry name" value="Cas1_AcylT"/>
    <property type="match status" value="1"/>
</dbReference>
<feature type="transmembrane region" description="Helical" evidence="8">
    <location>
        <begin position="469"/>
        <end position="501"/>
    </location>
</feature>
<evidence type="ECO:0000256" key="6">
    <source>
        <dbReference type="ARBA" id="ARBA00023136"/>
    </source>
</evidence>
<proteinExistence type="inferred from homology"/>
<feature type="transmembrane region" description="Helical" evidence="8">
    <location>
        <begin position="45"/>
        <end position="63"/>
    </location>
</feature>
<feature type="transmembrane region" description="Helical" evidence="8">
    <location>
        <begin position="662"/>
        <end position="679"/>
    </location>
</feature>
<keyword evidence="6 8" id="KW-0472">Membrane</keyword>
<dbReference type="GO" id="GO:0016740">
    <property type="term" value="F:transferase activity"/>
    <property type="evidence" value="ECO:0007669"/>
    <property type="project" value="UniProtKB-KW"/>
</dbReference>
<comment type="subcellular location">
    <subcellularLocation>
        <location evidence="1">Membrane</location>
        <topology evidence="1">Multi-pass membrane protein</topology>
    </subcellularLocation>
</comment>
<dbReference type="PANTHER" id="PTHR13533:SF1">
    <property type="entry name" value="N-ACETYLNEURAMINATE 9-O-ACETYLTRANSFERASE"/>
    <property type="match status" value="1"/>
</dbReference>
<feature type="domain" description="Cas1p 10 TM acyl transferase" evidence="9">
    <location>
        <begin position="345"/>
        <end position="788"/>
    </location>
</feature>
<feature type="transmembrane region" description="Helical" evidence="8">
    <location>
        <begin position="429"/>
        <end position="449"/>
    </location>
</feature>
<keyword evidence="5 8" id="KW-1133">Transmembrane helix</keyword>
<keyword evidence="4 8" id="KW-0812">Transmembrane</keyword>
<evidence type="ECO:0000259" key="9">
    <source>
        <dbReference type="Pfam" id="PF07779"/>
    </source>
</evidence>
<keyword evidence="7" id="KW-0325">Glycoprotein</keyword>
<accession>A0A139AXN5</accession>
<comment type="similarity">
    <text evidence="2">Belongs to the PC-esterase family. CASD1 subfamily.</text>
</comment>
<organism evidence="10 11">
    <name type="scientific">Gonapodya prolifera (strain JEL478)</name>
    <name type="common">Monoblepharis prolifera</name>
    <dbReference type="NCBI Taxonomy" id="1344416"/>
    <lineage>
        <taxon>Eukaryota</taxon>
        <taxon>Fungi</taxon>
        <taxon>Fungi incertae sedis</taxon>
        <taxon>Chytridiomycota</taxon>
        <taxon>Chytridiomycota incertae sedis</taxon>
        <taxon>Monoblepharidomycetes</taxon>
        <taxon>Monoblepharidales</taxon>
        <taxon>Gonapodyaceae</taxon>
        <taxon>Gonapodya</taxon>
    </lineage>
</organism>
<dbReference type="OMA" id="WSAREWA"/>
<dbReference type="GO" id="GO:0005975">
    <property type="term" value="P:carbohydrate metabolic process"/>
    <property type="evidence" value="ECO:0007669"/>
    <property type="project" value="UniProtKB-ARBA"/>
</dbReference>
<evidence type="ECO:0000256" key="8">
    <source>
        <dbReference type="SAM" id="Phobius"/>
    </source>
</evidence>
<evidence type="ECO:0000256" key="3">
    <source>
        <dbReference type="ARBA" id="ARBA00022679"/>
    </source>
</evidence>
<keyword evidence="3" id="KW-0808">Transferase</keyword>
<reference evidence="10 11" key="1">
    <citation type="journal article" date="2015" name="Genome Biol. Evol.">
        <title>Phylogenomic analyses indicate that early fungi evolved digesting cell walls of algal ancestors of land plants.</title>
        <authorList>
            <person name="Chang Y."/>
            <person name="Wang S."/>
            <person name="Sekimoto S."/>
            <person name="Aerts A.L."/>
            <person name="Choi C."/>
            <person name="Clum A."/>
            <person name="LaButti K.M."/>
            <person name="Lindquist E.A."/>
            <person name="Yee Ngan C."/>
            <person name="Ohm R.A."/>
            <person name="Salamov A.A."/>
            <person name="Grigoriev I.V."/>
            <person name="Spatafora J.W."/>
            <person name="Berbee M.L."/>
        </authorList>
    </citation>
    <scope>NUCLEOTIDE SEQUENCE [LARGE SCALE GENOMIC DNA]</scope>
    <source>
        <strain evidence="10 11">JEL478</strain>
    </source>
</reference>
<name>A0A139AXN5_GONPJ</name>
<feature type="transmembrane region" description="Helical" evidence="8">
    <location>
        <begin position="546"/>
        <end position="567"/>
    </location>
</feature>
<evidence type="ECO:0000256" key="5">
    <source>
        <dbReference type="ARBA" id="ARBA00022989"/>
    </source>
</evidence>
<dbReference type="GO" id="GO:0016020">
    <property type="term" value="C:membrane"/>
    <property type="evidence" value="ECO:0007669"/>
    <property type="project" value="UniProtKB-SubCell"/>
</dbReference>
<keyword evidence="11" id="KW-1185">Reference proteome</keyword>
<feature type="transmembrane region" description="Helical" evidence="8">
    <location>
        <begin position="755"/>
        <end position="774"/>
    </location>
</feature>